<dbReference type="AlphaFoldDB" id="A0A073KQ71"/>
<gene>
    <name evidence="2" type="ORF">BAGA_25635</name>
</gene>
<organism evidence="2 3">
    <name type="scientific">Bacillus gaemokensis</name>
    <dbReference type="NCBI Taxonomy" id="574375"/>
    <lineage>
        <taxon>Bacteria</taxon>
        <taxon>Bacillati</taxon>
        <taxon>Bacillota</taxon>
        <taxon>Bacilli</taxon>
        <taxon>Bacillales</taxon>
        <taxon>Bacillaceae</taxon>
        <taxon>Bacillus</taxon>
        <taxon>Bacillus cereus group</taxon>
    </lineage>
</organism>
<accession>A0A073KQ71</accession>
<dbReference type="EMBL" id="JOTM01000006">
    <property type="protein sequence ID" value="KEK24533.1"/>
    <property type="molecule type" value="Genomic_DNA"/>
</dbReference>
<comment type="caution">
    <text evidence="2">The sequence shown here is derived from an EMBL/GenBank/DDBJ whole genome shotgun (WGS) entry which is preliminary data.</text>
</comment>
<evidence type="ECO:0000256" key="1">
    <source>
        <dbReference type="SAM" id="MobiDB-lite"/>
    </source>
</evidence>
<feature type="region of interest" description="Disordered" evidence="1">
    <location>
        <begin position="68"/>
        <end position="106"/>
    </location>
</feature>
<evidence type="ECO:0000313" key="2">
    <source>
        <dbReference type="EMBL" id="KEK24533.1"/>
    </source>
</evidence>
<dbReference type="Proteomes" id="UP000027778">
    <property type="component" value="Unassembled WGS sequence"/>
</dbReference>
<dbReference type="OrthoDB" id="2928498at2"/>
<protein>
    <submittedName>
        <fullName evidence="2">Uncharacterized protein</fullName>
    </submittedName>
</protein>
<feature type="compositionally biased region" description="Polar residues" evidence="1">
    <location>
        <begin position="68"/>
        <end position="90"/>
    </location>
</feature>
<name>A0A073KQ71_9BACI</name>
<keyword evidence="3" id="KW-1185">Reference proteome</keyword>
<dbReference type="STRING" id="574375.AZF08_05175"/>
<reference evidence="2 3" key="1">
    <citation type="submission" date="2014-06" db="EMBL/GenBank/DDBJ databases">
        <title>Draft genome sequence of Bacillus gaemokensis JCM 15801 (MCCC 1A00707).</title>
        <authorList>
            <person name="Lai Q."/>
            <person name="Liu Y."/>
            <person name="Shao Z."/>
        </authorList>
    </citation>
    <scope>NUCLEOTIDE SEQUENCE [LARGE SCALE GENOMIC DNA]</scope>
    <source>
        <strain evidence="2 3">JCM 15801</strain>
    </source>
</reference>
<dbReference type="RefSeq" id="WP_033674298.1">
    <property type="nucleotide sequence ID" value="NZ_JOTM01000006.1"/>
</dbReference>
<proteinExistence type="predicted"/>
<sequence>MPANIKEFVIVNNYGNLFTGDNLRDTSFTASKTYSGAVGPTCVDVVLVIGTTTKVCLDPGDTVTTTYTKGSQLGADANTTSGGNQNSTGVMQAVPNTDDFDSAPGL</sequence>
<evidence type="ECO:0000313" key="3">
    <source>
        <dbReference type="Proteomes" id="UP000027778"/>
    </source>
</evidence>